<organism evidence="6 7">
    <name type="scientific">Thermohalobaculum xanthum</name>
    <dbReference type="NCBI Taxonomy" id="2753746"/>
    <lineage>
        <taxon>Bacteria</taxon>
        <taxon>Pseudomonadati</taxon>
        <taxon>Pseudomonadota</taxon>
        <taxon>Alphaproteobacteria</taxon>
        <taxon>Rhodobacterales</taxon>
        <taxon>Paracoccaceae</taxon>
        <taxon>Thermohalobaculum</taxon>
    </lineage>
</organism>
<dbReference type="AlphaFoldDB" id="A0A8J7M4E5"/>
<dbReference type="Pfam" id="PF03963">
    <property type="entry name" value="FlgD"/>
    <property type="match status" value="1"/>
</dbReference>
<evidence type="ECO:0000256" key="3">
    <source>
        <dbReference type="ARBA" id="ARBA00022795"/>
    </source>
</evidence>
<dbReference type="InterPro" id="IPR005648">
    <property type="entry name" value="FlgD"/>
</dbReference>
<evidence type="ECO:0000256" key="2">
    <source>
        <dbReference type="ARBA" id="ARBA00016013"/>
    </source>
</evidence>
<evidence type="ECO:0000256" key="1">
    <source>
        <dbReference type="ARBA" id="ARBA00010577"/>
    </source>
</evidence>
<gene>
    <name evidence="6" type="ORF">H0I76_02875</name>
</gene>
<keyword evidence="7" id="KW-1185">Reference proteome</keyword>
<evidence type="ECO:0000313" key="7">
    <source>
        <dbReference type="Proteomes" id="UP000655420"/>
    </source>
</evidence>
<evidence type="ECO:0000256" key="5">
    <source>
        <dbReference type="RuleBase" id="RU362076"/>
    </source>
</evidence>
<comment type="caution">
    <text evidence="6">The sequence shown here is derived from an EMBL/GenBank/DDBJ whole genome shotgun (WGS) entry which is preliminary data.</text>
</comment>
<dbReference type="EMBL" id="JAEHHL010000001">
    <property type="protein sequence ID" value="MBK0398121.1"/>
    <property type="molecule type" value="Genomic_DNA"/>
</dbReference>
<dbReference type="Gene3D" id="2.30.30.910">
    <property type="match status" value="1"/>
</dbReference>
<reference evidence="6" key="1">
    <citation type="submission" date="2020-12" db="EMBL/GenBank/DDBJ databases">
        <title>Bacterial taxonomy.</title>
        <authorList>
            <person name="Pan X."/>
        </authorList>
    </citation>
    <scope>NUCLEOTIDE SEQUENCE</scope>
    <source>
        <strain evidence="6">M0105</strain>
    </source>
</reference>
<comment type="function">
    <text evidence="4 5">Required for flagellar hook formation. May act as a scaffolding protein.</text>
</comment>
<keyword evidence="3 5" id="KW-1005">Bacterial flagellum biogenesis</keyword>
<evidence type="ECO:0000313" key="6">
    <source>
        <dbReference type="EMBL" id="MBK0398121.1"/>
    </source>
</evidence>
<dbReference type="GO" id="GO:0044781">
    <property type="term" value="P:bacterial-type flagellum organization"/>
    <property type="evidence" value="ECO:0007669"/>
    <property type="project" value="UniProtKB-UniRule"/>
</dbReference>
<protein>
    <recommendedName>
        <fullName evidence="2 5">Basal-body rod modification protein FlgD</fullName>
    </recommendedName>
</protein>
<evidence type="ECO:0000256" key="4">
    <source>
        <dbReference type="ARBA" id="ARBA00024746"/>
    </source>
</evidence>
<proteinExistence type="inferred from homology"/>
<sequence length="233" mass="24322">MNVTTTHALFPSNIGDWPGRDATDDSEATSDFETFLTLLTAQLRNQDPMQPIDSTEFVAQLASFTTAEQLVGVNERLDGLQVQGAASEIAALGAWIGKEIAATDGSFRALGGPMAFGVPVNSAADGITARVLNASGDEIARFPLEGPNLRSGVWDGRAANGAFVQDQDVKIVLDYSVGGTVIAQQPASVFRKVVAIRGTAEGIVLDLADGGTLDASRIGQLRDPDAPEPPLAS</sequence>
<dbReference type="Proteomes" id="UP000655420">
    <property type="component" value="Unassembled WGS sequence"/>
</dbReference>
<dbReference type="Gene3D" id="2.60.40.4070">
    <property type="match status" value="1"/>
</dbReference>
<comment type="similarity">
    <text evidence="1 5">Belongs to the FlgD family.</text>
</comment>
<dbReference type="RefSeq" id="WP_200606783.1">
    <property type="nucleotide sequence ID" value="NZ_JAEHHL010000001.1"/>
</dbReference>
<accession>A0A8J7M4E5</accession>
<name>A0A8J7M4E5_9RHOB</name>